<dbReference type="AlphaFoldDB" id="A0ABC8QZU8"/>
<keyword evidence="2" id="KW-1185">Reference proteome</keyword>
<proteinExistence type="predicted"/>
<comment type="caution">
    <text evidence="1">The sequence shown here is derived from an EMBL/GenBank/DDBJ whole genome shotgun (WGS) entry which is preliminary data.</text>
</comment>
<evidence type="ECO:0000313" key="1">
    <source>
        <dbReference type="EMBL" id="CAK9136845.1"/>
    </source>
</evidence>
<name>A0ABC8QZU8_9AQUA</name>
<gene>
    <name evidence="1" type="ORF">ILEXP_LOCUS3851</name>
</gene>
<reference evidence="1 2" key="1">
    <citation type="submission" date="2024-02" db="EMBL/GenBank/DDBJ databases">
        <authorList>
            <person name="Vignale AGUSTIN F."/>
            <person name="Sosa J E."/>
            <person name="Modenutti C."/>
        </authorList>
    </citation>
    <scope>NUCLEOTIDE SEQUENCE [LARGE SCALE GENOMIC DNA]</scope>
</reference>
<evidence type="ECO:0000313" key="2">
    <source>
        <dbReference type="Proteomes" id="UP001642360"/>
    </source>
</evidence>
<dbReference type="Proteomes" id="UP001642360">
    <property type="component" value="Unassembled WGS sequence"/>
</dbReference>
<sequence length="176" mass="18571">MDPHACTSLSHSVGGNVRNDSVVITNPIPALNSIDGSSNGGIVPVITNALPKGTLNDPLSTTTYDLVVETPQYQEKSVKIAGSWSQVVKHGKDAAQQSQIGNCPRMNFNNTGIPKEVLQHKSKGDKGKEISEISALNESSLMKEQTETLNNLQLAECSGSPSSFAIPANGTLSTIL</sequence>
<dbReference type="EMBL" id="CAUOFW020000781">
    <property type="protein sequence ID" value="CAK9136845.1"/>
    <property type="molecule type" value="Genomic_DNA"/>
</dbReference>
<accession>A0ABC8QZU8</accession>
<protein>
    <submittedName>
        <fullName evidence="1">Uncharacterized protein</fullName>
    </submittedName>
</protein>
<organism evidence="1 2">
    <name type="scientific">Ilex paraguariensis</name>
    <name type="common">yerba mate</name>
    <dbReference type="NCBI Taxonomy" id="185542"/>
    <lineage>
        <taxon>Eukaryota</taxon>
        <taxon>Viridiplantae</taxon>
        <taxon>Streptophyta</taxon>
        <taxon>Embryophyta</taxon>
        <taxon>Tracheophyta</taxon>
        <taxon>Spermatophyta</taxon>
        <taxon>Magnoliopsida</taxon>
        <taxon>eudicotyledons</taxon>
        <taxon>Gunneridae</taxon>
        <taxon>Pentapetalae</taxon>
        <taxon>asterids</taxon>
        <taxon>campanulids</taxon>
        <taxon>Aquifoliales</taxon>
        <taxon>Aquifoliaceae</taxon>
        <taxon>Ilex</taxon>
    </lineage>
</organism>